<accession>A0ABU7LJR6</accession>
<evidence type="ECO:0000313" key="1">
    <source>
        <dbReference type="EMBL" id="MEE2061802.1"/>
    </source>
</evidence>
<protein>
    <submittedName>
        <fullName evidence="1">Uncharacterized protein</fullName>
    </submittedName>
</protein>
<gene>
    <name evidence="1" type="ORF">Q7514_30185</name>
</gene>
<keyword evidence="2" id="KW-1185">Reference proteome</keyword>
<dbReference type="EMBL" id="JAUTXY010000022">
    <property type="protein sequence ID" value="MEE2061802.1"/>
    <property type="molecule type" value="Genomic_DNA"/>
</dbReference>
<comment type="caution">
    <text evidence="1">The sequence shown here is derived from an EMBL/GenBank/DDBJ whole genome shotgun (WGS) entry which is preliminary data.</text>
</comment>
<sequence>MERSHAEKQLYDATKHLYRPSDSDLEAIVGGESIPRTFPVRIDVVFPTDVDGDAFGL</sequence>
<name>A0ABU7LJR6_9NOCA</name>
<evidence type="ECO:0000313" key="2">
    <source>
        <dbReference type="Proteomes" id="UP001336020"/>
    </source>
</evidence>
<organism evidence="1 2">
    <name type="scientific">Rhodococcus artemisiae</name>
    <dbReference type="NCBI Taxonomy" id="714159"/>
    <lineage>
        <taxon>Bacteria</taxon>
        <taxon>Bacillati</taxon>
        <taxon>Actinomycetota</taxon>
        <taxon>Actinomycetes</taxon>
        <taxon>Mycobacteriales</taxon>
        <taxon>Nocardiaceae</taxon>
        <taxon>Rhodococcus</taxon>
    </lineage>
</organism>
<dbReference type="RefSeq" id="WP_330136942.1">
    <property type="nucleotide sequence ID" value="NZ_JAUTXY010000022.1"/>
</dbReference>
<reference evidence="1 2" key="1">
    <citation type="submission" date="2023-07" db="EMBL/GenBank/DDBJ databases">
        <authorList>
            <person name="Girao M."/>
            <person name="Carvalho M.F."/>
        </authorList>
    </citation>
    <scope>NUCLEOTIDE SEQUENCE [LARGE SCALE GENOMIC DNA]</scope>
    <source>
        <strain evidence="1 2">YIM65754</strain>
    </source>
</reference>
<dbReference type="Proteomes" id="UP001336020">
    <property type="component" value="Unassembled WGS sequence"/>
</dbReference>
<proteinExistence type="predicted"/>